<protein>
    <recommendedName>
        <fullName evidence="3">DUF3298 domain-containing protein</fullName>
    </recommendedName>
</protein>
<accession>A0ABX1WUD6</accession>
<organism evidence="1 2">
    <name type="scientific">Marinifilum caeruleilacunae</name>
    <dbReference type="NCBI Taxonomy" id="2499076"/>
    <lineage>
        <taxon>Bacteria</taxon>
        <taxon>Pseudomonadati</taxon>
        <taxon>Bacteroidota</taxon>
        <taxon>Bacteroidia</taxon>
        <taxon>Marinilabiliales</taxon>
        <taxon>Marinifilaceae</taxon>
    </lineage>
</organism>
<keyword evidence="2" id="KW-1185">Reference proteome</keyword>
<proteinExistence type="predicted"/>
<dbReference type="Proteomes" id="UP000732105">
    <property type="component" value="Unassembled WGS sequence"/>
</dbReference>
<evidence type="ECO:0000313" key="2">
    <source>
        <dbReference type="Proteomes" id="UP000732105"/>
    </source>
</evidence>
<dbReference type="EMBL" id="RZNH01000009">
    <property type="protein sequence ID" value="NOU59632.1"/>
    <property type="molecule type" value="Genomic_DNA"/>
</dbReference>
<evidence type="ECO:0008006" key="3">
    <source>
        <dbReference type="Google" id="ProtNLM"/>
    </source>
</evidence>
<reference evidence="1 2" key="1">
    <citation type="submission" date="2018-12" db="EMBL/GenBank/DDBJ databases">
        <title>Marinifilum JC070 sp. nov., a marine bacterium isolated from Yongle Blue Hole in the South China Sea.</title>
        <authorList>
            <person name="Fu T."/>
        </authorList>
    </citation>
    <scope>NUCLEOTIDE SEQUENCE [LARGE SCALE GENOMIC DNA]</scope>
    <source>
        <strain evidence="1 2">JC070</strain>
    </source>
</reference>
<name>A0ABX1WUD6_9BACT</name>
<gene>
    <name evidence="1" type="ORF">ELS83_07355</name>
</gene>
<comment type="caution">
    <text evidence="1">The sequence shown here is derived from an EMBL/GenBank/DDBJ whole genome shotgun (WGS) entry which is preliminary data.</text>
</comment>
<evidence type="ECO:0000313" key="1">
    <source>
        <dbReference type="EMBL" id="NOU59632.1"/>
    </source>
</evidence>
<sequence>MYYKILKSVIFIVTLLVSNSVVGQGIDFSKISVSEVEVYEKSKNSTPKDTLDDFGILKNPHFDLETLVQTKALIFKRNDDEFDPQLHIWYHFNKDWTELKGRSYHWGLYNPKFKAKGNEKWLKKLSKNEKGFKEKYNSLEQKLKSELGEPIKKKTIADNENKFIENMFWEDDEKIVGLAISFDRKIKEIPGIGIFAKFKIEVMITYK</sequence>
<dbReference type="RefSeq" id="WP_171594908.1">
    <property type="nucleotide sequence ID" value="NZ_RZNH01000009.1"/>
</dbReference>